<dbReference type="GO" id="GO:0000139">
    <property type="term" value="C:Golgi membrane"/>
    <property type="evidence" value="ECO:0007669"/>
    <property type="project" value="TreeGrafter"/>
</dbReference>
<evidence type="ECO:0000256" key="3">
    <source>
        <dbReference type="ARBA" id="ARBA00022692"/>
    </source>
</evidence>
<feature type="transmembrane region" description="Helical" evidence="6">
    <location>
        <begin position="6"/>
        <end position="27"/>
    </location>
</feature>
<reference evidence="7 8" key="1">
    <citation type="submission" date="2015-07" db="EMBL/GenBank/DDBJ databases">
        <title>The genome of Pseudoloma neurophilia, a relevant intracellular parasite of the zebrafish.</title>
        <authorList>
            <person name="Ndikumana S."/>
            <person name="Pelin A."/>
            <person name="Sanders J."/>
            <person name="Corradi N."/>
        </authorList>
    </citation>
    <scope>NUCLEOTIDE SEQUENCE [LARGE SCALE GENOMIC DNA]</scope>
    <source>
        <strain evidence="7 8">MK1</strain>
    </source>
</reference>
<feature type="transmembrane region" description="Helical" evidence="6">
    <location>
        <begin position="123"/>
        <end position="143"/>
    </location>
</feature>
<dbReference type="PANTHER" id="PTHR13144">
    <property type="entry name" value="TEX261 PROTEIN"/>
    <property type="match status" value="1"/>
</dbReference>
<keyword evidence="4 6" id="KW-1133">Transmembrane helix</keyword>
<evidence type="ECO:0000313" key="8">
    <source>
        <dbReference type="Proteomes" id="UP000051530"/>
    </source>
</evidence>
<dbReference type="AlphaFoldDB" id="A0A0R0LSE5"/>
<protein>
    <recommendedName>
        <fullName evidence="9">Protein TEX261</fullName>
    </recommendedName>
</protein>
<gene>
    <name evidence="7" type="ORF">M153_6262000310</name>
</gene>
<dbReference type="VEuPathDB" id="MicrosporidiaDB:M153_6262000310"/>
<evidence type="ECO:0000256" key="2">
    <source>
        <dbReference type="ARBA" id="ARBA00008096"/>
    </source>
</evidence>
<feature type="transmembrane region" description="Helical" evidence="6">
    <location>
        <begin position="94"/>
        <end position="117"/>
    </location>
</feature>
<feature type="transmembrane region" description="Helical" evidence="6">
    <location>
        <begin position="39"/>
        <end position="58"/>
    </location>
</feature>
<dbReference type="OrthoDB" id="28257at2759"/>
<evidence type="ECO:0000256" key="5">
    <source>
        <dbReference type="ARBA" id="ARBA00023136"/>
    </source>
</evidence>
<dbReference type="GO" id="GO:0097020">
    <property type="term" value="F:COPII receptor activity"/>
    <property type="evidence" value="ECO:0007669"/>
    <property type="project" value="InterPro"/>
</dbReference>
<name>A0A0R0LSE5_9MICR</name>
<dbReference type="GO" id="GO:0030134">
    <property type="term" value="C:COPII-coated ER to Golgi transport vesicle"/>
    <property type="evidence" value="ECO:0007669"/>
    <property type="project" value="TreeGrafter"/>
</dbReference>
<evidence type="ECO:0000256" key="6">
    <source>
        <dbReference type="SAM" id="Phobius"/>
    </source>
</evidence>
<evidence type="ECO:0000313" key="7">
    <source>
        <dbReference type="EMBL" id="KRH92413.1"/>
    </source>
</evidence>
<comment type="similarity">
    <text evidence="2">Belongs to the SVP26 family.</text>
</comment>
<evidence type="ECO:0000256" key="4">
    <source>
        <dbReference type="ARBA" id="ARBA00022989"/>
    </source>
</evidence>
<accession>A0A0R0LSE5</accession>
<sequence length="176" mass="20357">MFVLFIQSLGILALIAAAIVGAAIGLYKTVIYIEDHTIAFKETIFQIIMAVSFLHVVMLFRGVGILQVLFSAIIQFIFYNLYLKYPDFSLTDPFLITGSVMALINHFLVLRLLIFQFWIPEVIFYFFFCVWFTPFCFYVSLSANEDIMTDLHRKKRVRTVLGDLIGRVVNNVKKNF</sequence>
<dbReference type="InterPro" id="IPR007277">
    <property type="entry name" value="Svp26/Tex261"/>
</dbReference>
<comment type="subcellular location">
    <subcellularLocation>
        <location evidence="1">Membrane</location>
        <topology evidence="1">Multi-pass membrane protein</topology>
    </subcellularLocation>
</comment>
<dbReference type="PANTHER" id="PTHR13144:SF0">
    <property type="entry name" value="PROTEIN TEX261"/>
    <property type="match status" value="1"/>
</dbReference>
<evidence type="ECO:0000256" key="1">
    <source>
        <dbReference type="ARBA" id="ARBA00004141"/>
    </source>
</evidence>
<dbReference type="GO" id="GO:0005789">
    <property type="term" value="C:endoplasmic reticulum membrane"/>
    <property type="evidence" value="ECO:0007669"/>
    <property type="project" value="TreeGrafter"/>
</dbReference>
<evidence type="ECO:0008006" key="9">
    <source>
        <dbReference type="Google" id="ProtNLM"/>
    </source>
</evidence>
<keyword evidence="5 6" id="KW-0472">Membrane</keyword>
<dbReference type="GO" id="GO:0006888">
    <property type="term" value="P:endoplasmic reticulum to Golgi vesicle-mediated transport"/>
    <property type="evidence" value="ECO:0007669"/>
    <property type="project" value="InterPro"/>
</dbReference>
<dbReference type="Pfam" id="PF04148">
    <property type="entry name" value="Erv26"/>
    <property type="match status" value="1"/>
</dbReference>
<dbReference type="EMBL" id="LGUB01000943">
    <property type="protein sequence ID" value="KRH92413.1"/>
    <property type="molecule type" value="Genomic_DNA"/>
</dbReference>
<keyword evidence="8" id="KW-1185">Reference proteome</keyword>
<comment type="caution">
    <text evidence="7">The sequence shown here is derived from an EMBL/GenBank/DDBJ whole genome shotgun (WGS) entry which is preliminary data.</text>
</comment>
<dbReference type="Proteomes" id="UP000051530">
    <property type="component" value="Unassembled WGS sequence"/>
</dbReference>
<proteinExistence type="inferred from homology"/>
<keyword evidence="3 6" id="KW-0812">Transmembrane</keyword>
<organism evidence="7 8">
    <name type="scientific">Pseudoloma neurophilia</name>
    <dbReference type="NCBI Taxonomy" id="146866"/>
    <lineage>
        <taxon>Eukaryota</taxon>
        <taxon>Fungi</taxon>
        <taxon>Fungi incertae sedis</taxon>
        <taxon>Microsporidia</taxon>
        <taxon>Pseudoloma</taxon>
    </lineage>
</organism>